<accession>A0A0A9C043</accession>
<reference evidence="2" key="1">
    <citation type="submission" date="2014-09" db="EMBL/GenBank/DDBJ databases">
        <authorList>
            <person name="Magalhaes I.L.F."/>
            <person name="Oliveira U."/>
            <person name="Santos F.R."/>
            <person name="Vidigal T.H.D.A."/>
            <person name="Brescovit A.D."/>
            <person name="Santos A.J."/>
        </authorList>
    </citation>
    <scope>NUCLEOTIDE SEQUENCE</scope>
    <source>
        <tissue evidence="2">Shoot tissue taken approximately 20 cm above the soil surface</tissue>
    </source>
</reference>
<name>A0A0A9C043_ARUDO</name>
<sequence length="27" mass="3204">MSVFFWYLSSFISCPLVLFQLCWVDAT</sequence>
<proteinExistence type="predicted"/>
<organism evidence="2">
    <name type="scientific">Arundo donax</name>
    <name type="common">Giant reed</name>
    <name type="synonym">Donax arundinaceus</name>
    <dbReference type="NCBI Taxonomy" id="35708"/>
    <lineage>
        <taxon>Eukaryota</taxon>
        <taxon>Viridiplantae</taxon>
        <taxon>Streptophyta</taxon>
        <taxon>Embryophyta</taxon>
        <taxon>Tracheophyta</taxon>
        <taxon>Spermatophyta</taxon>
        <taxon>Magnoliopsida</taxon>
        <taxon>Liliopsida</taxon>
        <taxon>Poales</taxon>
        <taxon>Poaceae</taxon>
        <taxon>PACMAD clade</taxon>
        <taxon>Arundinoideae</taxon>
        <taxon>Arundineae</taxon>
        <taxon>Arundo</taxon>
    </lineage>
</organism>
<keyword evidence="1" id="KW-1133">Transmembrane helix</keyword>
<evidence type="ECO:0000313" key="2">
    <source>
        <dbReference type="EMBL" id="JAD69619.1"/>
    </source>
</evidence>
<dbReference type="AlphaFoldDB" id="A0A0A9C043"/>
<reference evidence="2" key="2">
    <citation type="journal article" date="2015" name="Data Brief">
        <title>Shoot transcriptome of the giant reed, Arundo donax.</title>
        <authorList>
            <person name="Barrero R.A."/>
            <person name="Guerrero F.D."/>
            <person name="Moolhuijzen P."/>
            <person name="Goolsby J.A."/>
            <person name="Tidwell J."/>
            <person name="Bellgard S.E."/>
            <person name="Bellgard M.I."/>
        </authorList>
    </citation>
    <scope>NUCLEOTIDE SEQUENCE</scope>
    <source>
        <tissue evidence="2">Shoot tissue taken approximately 20 cm above the soil surface</tissue>
    </source>
</reference>
<dbReference type="EMBL" id="GBRH01228276">
    <property type="protein sequence ID" value="JAD69619.1"/>
    <property type="molecule type" value="Transcribed_RNA"/>
</dbReference>
<keyword evidence="1" id="KW-0812">Transmembrane</keyword>
<feature type="transmembrane region" description="Helical" evidence="1">
    <location>
        <begin position="6"/>
        <end position="24"/>
    </location>
</feature>
<keyword evidence="1" id="KW-0472">Membrane</keyword>
<protein>
    <submittedName>
        <fullName evidence="2">Uncharacterized protein</fullName>
    </submittedName>
</protein>
<evidence type="ECO:0000256" key="1">
    <source>
        <dbReference type="SAM" id="Phobius"/>
    </source>
</evidence>